<accession>A0A9R0Z084</accession>
<dbReference type="Pfam" id="PF03478">
    <property type="entry name" value="Beta-prop_KIB1-4"/>
    <property type="match status" value="1"/>
</dbReference>
<organism evidence="2 3">
    <name type="scientific">Triticum turgidum subsp. durum</name>
    <name type="common">Durum wheat</name>
    <name type="synonym">Triticum durum</name>
    <dbReference type="NCBI Taxonomy" id="4567"/>
    <lineage>
        <taxon>Eukaryota</taxon>
        <taxon>Viridiplantae</taxon>
        <taxon>Streptophyta</taxon>
        <taxon>Embryophyta</taxon>
        <taxon>Tracheophyta</taxon>
        <taxon>Spermatophyta</taxon>
        <taxon>Magnoliopsida</taxon>
        <taxon>Liliopsida</taxon>
        <taxon>Poales</taxon>
        <taxon>Poaceae</taxon>
        <taxon>BOP clade</taxon>
        <taxon>Pooideae</taxon>
        <taxon>Triticodae</taxon>
        <taxon>Triticeae</taxon>
        <taxon>Triticinae</taxon>
        <taxon>Triticum</taxon>
    </lineage>
</organism>
<evidence type="ECO:0000313" key="2">
    <source>
        <dbReference type="EMBL" id="VAI68838.1"/>
    </source>
</evidence>
<dbReference type="Proteomes" id="UP000324705">
    <property type="component" value="Chromosome 7A"/>
</dbReference>
<reference evidence="2 3" key="1">
    <citation type="submission" date="2017-09" db="EMBL/GenBank/DDBJ databases">
        <authorList>
            <consortium name="International Durum Wheat Genome Sequencing Consortium (IDWGSC)"/>
            <person name="Milanesi L."/>
        </authorList>
    </citation>
    <scope>NUCLEOTIDE SEQUENCE [LARGE SCALE GENOMIC DNA]</scope>
    <source>
        <strain evidence="3">cv. Svevo</strain>
    </source>
</reference>
<dbReference type="AlphaFoldDB" id="A0A9R0Z084"/>
<dbReference type="InterPro" id="IPR005174">
    <property type="entry name" value="KIB1-4_b-propeller"/>
</dbReference>
<sequence length="384" mass="43506">MRIRAKRTCHAPASSVLATSGPRGWAELQEDLLQCVVALLGSSRDLLAFGATCRPWRDLFSAHTSSLQPLLLYPSTDRQQSPCTWKLADPAATPSYPSLLSLSDLRGMLFLCCSYGHLIFCDRDRFCIVNAFSGAKVVPPCLKSDHFTRISFATLTAPVASTDSHLLVGSGAYLFQWRIGGDSWLEHYSKVLFLKSEQIVARKGKTYALGSFGSFCIIQLSPRLLIQKFEVVLEKDRTEDHYWTNQKTWLVVCGVALLLIKLEAGGKISSDAIQFMAFKLESLDAMTKKATWVKVYRLDHWAIFVSPDMRCEALPCMNPERWGGRSNHIYFPSYQSEKPWAAVQLWQQCNDYWTRLQLRNTGSWDRRLESTWVVPSTFPRSGQR</sequence>
<dbReference type="Gramene" id="TRITD7Av1G008320.1">
    <property type="protein sequence ID" value="TRITD7Av1G008320.1"/>
    <property type="gene ID" value="TRITD7Av1G008320"/>
</dbReference>
<dbReference type="PANTHER" id="PTHR33800">
    <property type="entry name" value="OS06G0113600 PROTEIN"/>
    <property type="match status" value="1"/>
</dbReference>
<name>A0A9R0Z084_TRITD</name>
<protein>
    <recommendedName>
        <fullName evidence="1">KIB1-4 beta-propeller domain-containing protein</fullName>
    </recommendedName>
</protein>
<dbReference type="EMBL" id="LT934123">
    <property type="protein sequence ID" value="VAI68838.1"/>
    <property type="molecule type" value="Genomic_DNA"/>
</dbReference>
<gene>
    <name evidence="2" type="ORF">TRITD_7Av1G008320</name>
</gene>
<evidence type="ECO:0000259" key="1">
    <source>
        <dbReference type="Pfam" id="PF03478"/>
    </source>
</evidence>
<dbReference type="PANTHER" id="PTHR33800:SF10">
    <property type="entry name" value="F-BOX DOMAIN-CONTAINING PROTEIN"/>
    <property type="match status" value="1"/>
</dbReference>
<keyword evidence="3" id="KW-1185">Reference proteome</keyword>
<proteinExistence type="predicted"/>
<evidence type="ECO:0000313" key="3">
    <source>
        <dbReference type="Proteomes" id="UP000324705"/>
    </source>
</evidence>
<feature type="domain" description="KIB1-4 beta-propeller" evidence="1">
    <location>
        <begin position="104"/>
        <end position="332"/>
    </location>
</feature>